<organism evidence="1 2">
    <name type="scientific">Clavibacter michiganensis subsp. michiganensis</name>
    <dbReference type="NCBI Taxonomy" id="33013"/>
    <lineage>
        <taxon>Bacteria</taxon>
        <taxon>Bacillati</taxon>
        <taxon>Actinomycetota</taxon>
        <taxon>Actinomycetes</taxon>
        <taxon>Micrococcales</taxon>
        <taxon>Microbacteriaceae</taxon>
        <taxon>Clavibacter</taxon>
    </lineage>
</organism>
<protein>
    <submittedName>
        <fullName evidence="1">Uncharacterized protein</fullName>
    </submittedName>
</protein>
<name>A0A251XJK1_CLAMM</name>
<dbReference type="AlphaFoldDB" id="A0A251XJK1"/>
<accession>A0A251XJK1</accession>
<proteinExistence type="predicted"/>
<evidence type="ECO:0000313" key="2">
    <source>
        <dbReference type="Proteomes" id="UP000195062"/>
    </source>
</evidence>
<dbReference type="Proteomes" id="UP000195062">
    <property type="component" value="Unassembled WGS sequence"/>
</dbReference>
<sequence length="133" mass="14380">MTAPAARPGRPDPEDGDAFVAAVRRRFEATPSLAPEKTWVAGRASADGSAVILYSDGQGRLRGRRWVLERLAARFAPRDARSLADAVYPNEVIEPDGPMTALDVDWADGLVEDPSRVGWVVDTWTHDDPPASG</sequence>
<keyword evidence="2" id="KW-1185">Reference proteome</keyword>
<evidence type="ECO:0000313" key="1">
    <source>
        <dbReference type="EMBL" id="OUE03359.1"/>
    </source>
</evidence>
<gene>
    <name evidence="1" type="ORF">CMMCAS07_00320</name>
</gene>
<comment type="caution">
    <text evidence="1">The sequence shown here is derived from an EMBL/GenBank/DDBJ whole genome shotgun (WGS) entry which is preliminary data.</text>
</comment>
<dbReference type="EMBL" id="MDHH01000001">
    <property type="protein sequence ID" value="OUE03359.1"/>
    <property type="molecule type" value="Genomic_DNA"/>
</dbReference>
<dbReference type="RefSeq" id="WP_153259259.1">
    <property type="nucleotide sequence ID" value="NZ_JAVDJH010000069.1"/>
</dbReference>
<reference evidence="1 2" key="1">
    <citation type="submission" date="2016-08" db="EMBL/GenBank/DDBJ databases">
        <title>Genome sequence of Clavibacter michiganensis subsp. michiganensis strain CASJ007.</title>
        <authorList>
            <person name="Thapa S.P."/>
            <person name="Coaker G."/>
        </authorList>
    </citation>
    <scope>NUCLEOTIDE SEQUENCE [LARGE SCALE GENOMIC DNA]</scope>
    <source>
        <strain evidence="1">CASJ007</strain>
    </source>
</reference>